<organism evidence="1 2">
    <name type="scientific">Purpureocillium lilacinum</name>
    <name type="common">Paecilomyces lilacinus</name>
    <dbReference type="NCBI Taxonomy" id="33203"/>
    <lineage>
        <taxon>Eukaryota</taxon>
        <taxon>Fungi</taxon>
        <taxon>Dikarya</taxon>
        <taxon>Ascomycota</taxon>
        <taxon>Pezizomycotina</taxon>
        <taxon>Sordariomycetes</taxon>
        <taxon>Hypocreomycetidae</taxon>
        <taxon>Hypocreales</taxon>
        <taxon>Ophiocordycipitaceae</taxon>
        <taxon>Purpureocillium</taxon>
    </lineage>
</organism>
<accession>A0ACC4DR11</accession>
<sequence length="106" mass="10838">MRGVVSAHLHPQREIPGPQQLQVPPTACSAGSRQAPASDTTTCPAHCTPRIRLAAGGSEPIPGRQNVVATAAITIHGCGAESDRERPTNAAFHEPAPSSALSSPSS</sequence>
<evidence type="ECO:0000313" key="2">
    <source>
        <dbReference type="Proteomes" id="UP001638806"/>
    </source>
</evidence>
<proteinExistence type="predicted"/>
<reference evidence="1" key="1">
    <citation type="submission" date="2024-12" db="EMBL/GenBank/DDBJ databases">
        <title>Comparative genomics and development of molecular markers within Purpureocillium lilacinum and among Purpureocillium species.</title>
        <authorList>
            <person name="Yeh Z.-Y."/>
            <person name="Ni N.-T."/>
            <person name="Lo P.-H."/>
            <person name="Mushyakhwo K."/>
            <person name="Lin C.-F."/>
            <person name="Nai Y.-S."/>
        </authorList>
    </citation>
    <scope>NUCLEOTIDE SEQUENCE</scope>
    <source>
        <strain evidence="1">NCHU-NPUST-175</strain>
    </source>
</reference>
<comment type="caution">
    <text evidence="1">The sequence shown here is derived from an EMBL/GenBank/DDBJ whole genome shotgun (WGS) entry which is preliminary data.</text>
</comment>
<dbReference type="EMBL" id="JBGNUJ010000006">
    <property type="protein sequence ID" value="KAL3958815.1"/>
    <property type="molecule type" value="Genomic_DNA"/>
</dbReference>
<dbReference type="Proteomes" id="UP001638806">
    <property type="component" value="Unassembled WGS sequence"/>
</dbReference>
<evidence type="ECO:0000313" key="1">
    <source>
        <dbReference type="EMBL" id="KAL3958815.1"/>
    </source>
</evidence>
<keyword evidence="2" id="KW-1185">Reference proteome</keyword>
<gene>
    <name evidence="1" type="ORF">ACCO45_006977</name>
</gene>
<protein>
    <submittedName>
        <fullName evidence="1">Uncharacterized protein</fullName>
    </submittedName>
</protein>
<name>A0ACC4DR11_PURLI</name>